<organism evidence="1 2">
    <name type="scientific">Caerostris extrusa</name>
    <name type="common">Bark spider</name>
    <name type="synonym">Caerostris bankana</name>
    <dbReference type="NCBI Taxonomy" id="172846"/>
    <lineage>
        <taxon>Eukaryota</taxon>
        <taxon>Metazoa</taxon>
        <taxon>Ecdysozoa</taxon>
        <taxon>Arthropoda</taxon>
        <taxon>Chelicerata</taxon>
        <taxon>Arachnida</taxon>
        <taxon>Araneae</taxon>
        <taxon>Araneomorphae</taxon>
        <taxon>Entelegynae</taxon>
        <taxon>Araneoidea</taxon>
        <taxon>Araneidae</taxon>
        <taxon>Caerostris</taxon>
    </lineage>
</organism>
<reference evidence="1 2" key="1">
    <citation type="submission" date="2021-06" db="EMBL/GenBank/DDBJ databases">
        <title>Caerostris extrusa draft genome.</title>
        <authorList>
            <person name="Kono N."/>
            <person name="Arakawa K."/>
        </authorList>
    </citation>
    <scope>NUCLEOTIDE SEQUENCE [LARGE SCALE GENOMIC DNA]</scope>
</reference>
<accession>A0AAV4RG40</accession>
<evidence type="ECO:0000313" key="2">
    <source>
        <dbReference type="Proteomes" id="UP001054945"/>
    </source>
</evidence>
<proteinExistence type="predicted"/>
<dbReference type="EMBL" id="BPLR01007883">
    <property type="protein sequence ID" value="GIY20440.1"/>
    <property type="molecule type" value="Genomic_DNA"/>
</dbReference>
<dbReference type="AlphaFoldDB" id="A0AAV4RG40"/>
<protein>
    <submittedName>
        <fullName evidence="1">Uncharacterized protein</fullName>
    </submittedName>
</protein>
<dbReference type="Proteomes" id="UP001054945">
    <property type="component" value="Unassembled WGS sequence"/>
</dbReference>
<name>A0AAV4RG40_CAEEX</name>
<comment type="caution">
    <text evidence="1">The sequence shown here is derived from an EMBL/GenBank/DDBJ whole genome shotgun (WGS) entry which is preliminary data.</text>
</comment>
<evidence type="ECO:0000313" key="1">
    <source>
        <dbReference type="EMBL" id="GIY20440.1"/>
    </source>
</evidence>
<sequence>MPKTIVHIDIYVLHSIHHFTHIPTFTAYLNAVNTTDAPSVSILGPLPCYLLHRKRRARCTGCSHVALVGHMVQFTCCTRHENMLPLVHNLILLLIASQLNKNPLFKLTPMYYVQLITCHHLPRQYLES</sequence>
<gene>
    <name evidence="1" type="ORF">CEXT_309531</name>
</gene>
<keyword evidence="2" id="KW-1185">Reference proteome</keyword>